<gene>
    <name evidence="1" type="ORF">KY290_007950</name>
</gene>
<dbReference type="Proteomes" id="UP000826656">
    <property type="component" value="Unassembled WGS sequence"/>
</dbReference>
<evidence type="ECO:0000313" key="2">
    <source>
        <dbReference type="Proteomes" id="UP000826656"/>
    </source>
</evidence>
<keyword evidence="2" id="KW-1185">Reference proteome</keyword>
<accession>A0ABQ7W722</accession>
<sequence length="102" mass="11585">METTPKNFQRLSIDNLQIKESKETSNIVSSQLDSIKEVDCEGEEGVIELFGEQMVEYEDPQPLAMDVNIVEDCIESQATLRFQHNLLKLSRLFGVSTKGYTN</sequence>
<proteinExistence type="predicted"/>
<evidence type="ECO:0000313" key="1">
    <source>
        <dbReference type="EMBL" id="KAH0776539.1"/>
    </source>
</evidence>
<dbReference type="EMBL" id="JAIVGD010000003">
    <property type="protein sequence ID" value="KAH0776539.1"/>
    <property type="molecule type" value="Genomic_DNA"/>
</dbReference>
<name>A0ABQ7W722_SOLTU</name>
<protein>
    <submittedName>
        <fullName evidence="1">Uncharacterized protein</fullName>
    </submittedName>
</protein>
<reference evidence="1 2" key="1">
    <citation type="journal article" date="2021" name="bioRxiv">
        <title>Chromosome-scale and haplotype-resolved genome assembly of a tetraploid potato cultivar.</title>
        <authorList>
            <person name="Sun H."/>
            <person name="Jiao W.-B."/>
            <person name="Krause K."/>
            <person name="Campoy J.A."/>
            <person name="Goel M."/>
            <person name="Folz-Donahue K."/>
            <person name="Kukat C."/>
            <person name="Huettel B."/>
            <person name="Schneeberger K."/>
        </authorList>
    </citation>
    <scope>NUCLEOTIDE SEQUENCE [LARGE SCALE GENOMIC DNA]</scope>
    <source>
        <strain evidence="1">SolTubOtavaFocal</strain>
        <tissue evidence="1">Leaves</tissue>
    </source>
</reference>
<comment type="caution">
    <text evidence="1">The sequence shown here is derived from an EMBL/GenBank/DDBJ whole genome shotgun (WGS) entry which is preliminary data.</text>
</comment>
<organism evidence="1 2">
    <name type="scientific">Solanum tuberosum</name>
    <name type="common">Potato</name>
    <dbReference type="NCBI Taxonomy" id="4113"/>
    <lineage>
        <taxon>Eukaryota</taxon>
        <taxon>Viridiplantae</taxon>
        <taxon>Streptophyta</taxon>
        <taxon>Embryophyta</taxon>
        <taxon>Tracheophyta</taxon>
        <taxon>Spermatophyta</taxon>
        <taxon>Magnoliopsida</taxon>
        <taxon>eudicotyledons</taxon>
        <taxon>Gunneridae</taxon>
        <taxon>Pentapetalae</taxon>
        <taxon>asterids</taxon>
        <taxon>lamiids</taxon>
        <taxon>Solanales</taxon>
        <taxon>Solanaceae</taxon>
        <taxon>Solanoideae</taxon>
        <taxon>Solaneae</taxon>
        <taxon>Solanum</taxon>
    </lineage>
</organism>